<feature type="transmembrane region" description="Helical" evidence="2">
    <location>
        <begin position="212"/>
        <end position="238"/>
    </location>
</feature>
<evidence type="ECO:0000256" key="1">
    <source>
        <dbReference type="SAM" id="MobiDB-lite"/>
    </source>
</evidence>
<keyword evidence="4" id="KW-1185">Reference proteome</keyword>
<evidence type="ECO:0000256" key="2">
    <source>
        <dbReference type="SAM" id="Phobius"/>
    </source>
</evidence>
<keyword evidence="2" id="KW-0812">Transmembrane</keyword>
<dbReference type="KEGG" id="snw:BBN63_16680"/>
<feature type="transmembrane region" description="Helical" evidence="2">
    <location>
        <begin position="177"/>
        <end position="200"/>
    </location>
</feature>
<protein>
    <submittedName>
        <fullName evidence="3">Uncharacterized protein</fullName>
    </submittedName>
</protein>
<accession>A0A1U9QTQ6</accession>
<evidence type="ECO:0000313" key="3">
    <source>
        <dbReference type="EMBL" id="AQU67636.1"/>
    </source>
</evidence>
<name>A0A1U9QTQ6_STRNV</name>
<dbReference type="AlphaFoldDB" id="A0A1U9QTQ6"/>
<keyword evidence="2" id="KW-0472">Membrane</keyword>
<gene>
    <name evidence="3" type="ORF">BBN63_16680</name>
</gene>
<proteinExistence type="predicted"/>
<feature type="transmembrane region" description="Helical" evidence="2">
    <location>
        <begin position="6"/>
        <end position="29"/>
    </location>
</feature>
<keyword evidence="2" id="KW-1133">Transmembrane helix</keyword>
<reference evidence="3 4" key="1">
    <citation type="submission" date="2016-11" db="EMBL/GenBank/DDBJ databases">
        <title>Complete genome sequence of Streptomyces niveus SCSIO 3406.</title>
        <authorList>
            <person name="Zhu Q."/>
            <person name="Cheng W."/>
            <person name="Song Y."/>
            <person name="Li Q."/>
            <person name="Ju J."/>
        </authorList>
    </citation>
    <scope>NUCLEOTIDE SEQUENCE [LARGE SCALE GENOMIC DNA]</scope>
    <source>
        <strain evidence="3 4">SCSIO 3406</strain>
    </source>
</reference>
<dbReference type="RefSeq" id="WP_078076202.1">
    <property type="nucleotide sequence ID" value="NZ_CP018047.1"/>
</dbReference>
<dbReference type="Proteomes" id="UP000189677">
    <property type="component" value="Chromosome"/>
</dbReference>
<sequence>MNDGVVWLVLSTSGLLVLLNAGIGVLALWSHRSGLRVTERLIASGELDVYHATWLTGIGYRGTQTATWYRERVAAELALRALPATGPAYGDNEQEGPVPPPDATAPGAAVPPEHPLTLAAWRFTRDSRSAGRPVTVKALADHPAFKAACTAHRERLSGHLPLRRTRLDNNSGRAPRAAALVATAWITLNTTLLMASNAFGAPDAGPRGFERVVALLALAAGTAALAGFILVVLQVLLWRAWQDRWPRRLRTHCADLLRRESRDRVPLSDVPTG</sequence>
<dbReference type="OrthoDB" id="4127962at2"/>
<feature type="region of interest" description="Disordered" evidence="1">
    <location>
        <begin position="85"/>
        <end position="108"/>
    </location>
</feature>
<organism evidence="3 4">
    <name type="scientific">Streptomyces niveus</name>
    <name type="common">Streptomyces spheroides</name>
    <dbReference type="NCBI Taxonomy" id="193462"/>
    <lineage>
        <taxon>Bacteria</taxon>
        <taxon>Bacillati</taxon>
        <taxon>Actinomycetota</taxon>
        <taxon>Actinomycetes</taxon>
        <taxon>Kitasatosporales</taxon>
        <taxon>Streptomycetaceae</taxon>
        <taxon>Streptomyces</taxon>
    </lineage>
</organism>
<evidence type="ECO:0000313" key="4">
    <source>
        <dbReference type="Proteomes" id="UP000189677"/>
    </source>
</evidence>
<dbReference type="EMBL" id="CP018047">
    <property type="protein sequence ID" value="AQU67636.1"/>
    <property type="molecule type" value="Genomic_DNA"/>
</dbReference>